<dbReference type="InterPro" id="IPR051478">
    <property type="entry name" value="Beta-lactamase-like_AB/R"/>
</dbReference>
<dbReference type="EMBL" id="JAOQAV010000029">
    <property type="protein sequence ID" value="KAJ4183523.1"/>
    <property type="molecule type" value="Genomic_DNA"/>
</dbReference>
<name>A0A9W8UX89_9HYPO</name>
<dbReference type="PANTHER" id="PTHR22935:SF95">
    <property type="entry name" value="BETA-LACTAMASE-LIKE 1-RELATED"/>
    <property type="match status" value="1"/>
</dbReference>
<feature type="chain" id="PRO_5040999751" description="Beta-lactamase-related domain-containing protein" evidence="2">
    <location>
        <begin position="21"/>
        <end position="573"/>
    </location>
</feature>
<dbReference type="SUPFAM" id="SSF56601">
    <property type="entry name" value="beta-lactamase/transpeptidase-like"/>
    <property type="match status" value="1"/>
</dbReference>
<sequence>MLFKSTLLPLVLMLVGDGLAAKNHHCPPLGPVLPAPTSPSTSDAVKTAVKALTEGLKALTGSFNNTAMSIGMVSLHEDEPILNLHHTPANLDARGVKEVDADTVYRIGSVSKAFTVLAALKLSGVRMDDTVTKYLPQLRKLGKQQDEKNNITVVDWDRISLQALASHMGGIPADLATDLTSFPIDWTKFGLPEAKDVLGCIGFSGVKACTVPDFWDNFGKRSPVYSPWTSPIYSNVAFLILGLVIEEVSGQKFEDFVQEKVLDVAGMTSTTYTKPEDSVGAISPDDVYWNTTLGILDPAGGYYSSTKDLLAFGSSILKNKQLTLEATHKWLKPVSFTTSRGMYLGAPWEIMRSDNVTSDERLVEFYTKGGDLGTYHALVAMIPDYDIVISVLTGGPETSGGVVQLLFSQVVTTMLPAIEAAGKAQANTSFAGKYINKETNSTLVLEVDDEGPGLNIAKWTVRGTDVSSHWLNYLSAISTSLPEIQVSARLYPTDLAAGKKVAWRAAYDLGSPEEIAQADAQLFWKDASCLSWGMGDRAVHEFKALDEMVFTVEEGRCTGVDLVGFQTILERVG</sequence>
<accession>A0A9W8UX89</accession>
<evidence type="ECO:0000256" key="2">
    <source>
        <dbReference type="SAM" id="SignalP"/>
    </source>
</evidence>
<evidence type="ECO:0000313" key="6">
    <source>
        <dbReference type="Proteomes" id="UP001152087"/>
    </source>
</evidence>
<dbReference type="InterPro" id="IPR012338">
    <property type="entry name" value="Beta-lactam/transpept-like"/>
</dbReference>
<evidence type="ECO:0000259" key="4">
    <source>
        <dbReference type="Pfam" id="PF26335"/>
    </source>
</evidence>
<dbReference type="Proteomes" id="UP001152087">
    <property type="component" value="Unassembled WGS sequence"/>
</dbReference>
<protein>
    <recommendedName>
        <fullName evidence="7">Beta-lactamase-related domain-containing protein</fullName>
    </recommendedName>
</protein>
<feature type="domain" description="Beta-lactamase-like ARB-00930-like C-terminal" evidence="4">
    <location>
        <begin position="423"/>
        <end position="572"/>
    </location>
</feature>
<keyword evidence="6" id="KW-1185">Reference proteome</keyword>
<dbReference type="Pfam" id="PF26335">
    <property type="entry name" value="ARB_00930_C"/>
    <property type="match status" value="1"/>
</dbReference>
<evidence type="ECO:0000256" key="1">
    <source>
        <dbReference type="ARBA" id="ARBA00038473"/>
    </source>
</evidence>
<proteinExistence type="inferred from homology"/>
<feature type="signal peptide" evidence="2">
    <location>
        <begin position="1"/>
        <end position="20"/>
    </location>
</feature>
<dbReference type="AlphaFoldDB" id="A0A9W8UX89"/>
<evidence type="ECO:0000259" key="3">
    <source>
        <dbReference type="Pfam" id="PF00144"/>
    </source>
</evidence>
<gene>
    <name evidence="5" type="ORF">NW755_009558</name>
</gene>
<reference evidence="5" key="1">
    <citation type="submission" date="2022-09" db="EMBL/GenBank/DDBJ databases">
        <title>Fusarium specimens isolated from Avocado Roots.</title>
        <authorList>
            <person name="Stajich J."/>
            <person name="Roper C."/>
            <person name="Heimlech-Rivalta G."/>
        </authorList>
    </citation>
    <scope>NUCLEOTIDE SEQUENCE</scope>
    <source>
        <strain evidence="5">A02</strain>
    </source>
</reference>
<feature type="domain" description="Beta-lactamase-related" evidence="3">
    <location>
        <begin position="92"/>
        <end position="397"/>
    </location>
</feature>
<comment type="caution">
    <text evidence="5">The sequence shown here is derived from an EMBL/GenBank/DDBJ whole genome shotgun (WGS) entry which is preliminary data.</text>
</comment>
<dbReference type="InterPro" id="IPR001466">
    <property type="entry name" value="Beta-lactam-related"/>
</dbReference>
<dbReference type="InterPro" id="IPR058664">
    <property type="entry name" value="ARB_00930-like_C"/>
</dbReference>
<organism evidence="5 6">
    <name type="scientific">Fusarium falciforme</name>
    <dbReference type="NCBI Taxonomy" id="195108"/>
    <lineage>
        <taxon>Eukaryota</taxon>
        <taxon>Fungi</taxon>
        <taxon>Dikarya</taxon>
        <taxon>Ascomycota</taxon>
        <taxon>Pezizomycotina</taxon>
        <taxon>Sordariomycetes</taxon>
        <taxon>Hypocreomycetidae</taxon>
        <taxon>Hypocreales</taxon>
        <taxon>Nectriaceae</taxon>
        <taxon>Fusarium</taxon>
        <taxon>Fusarium solani species complex</taxon>
    </lineage>
</organism>
<keyword evidence="2" id="KW-0732">Signal</keyword>
<dbReference type="Gene3D" id="3.40.710.10">
    <property type="entry name" value="DD-peptidase/beta-lactamase superfamily"/>
    <property type="match status" value="1"/>
</dbReference>
<evidence type="ECO:0008006" key="7">
    <source>
        <dbReference type="Google" id="ProtNLM"/>
    </source>
</evidence>
<dbReference type="Pfam" id="PF00144">
    <property type="entry name" value="Beta-lactamase"/>
    <property type="match status" value="1"/>
</dbReference>
<evidence type="ECO:0000313" key="5">
    <source>
        <dbReference type="EMBL" id="KAJ4183523.1"/>
    </source>
</evidence>
<dbReference type="PANTHER" id="PTHR22935">
    <property type="entry name" value="PENICILLIN-BINDING PROTEIN"/>
    <property type="match status" value="1"/>
</dbReference>
<comment type="similarity">
    <text evidence="1">Belongs to the beta-lactamase family.</text>
</comment>